<evidence type="ECO:0000313" key="8">
    <source>
        <dbReference type="EMBL" id="KAH6587323.1"/>
    </source>
</evidence>
<comment type="similarity">
    <text evidence="2">Belongs to the oxidase-dependent Fe transporter (OFeT) (TC 9.A.10.1) family.</text>
</comment>
<evidence type="ECO:0000256" key="2">
    <source>
        <dbReference type="ARBA" id="ARBA00008333"/>
    </source>
</evidence>
<keyword evidence="3" id="KW-0410">Iron transport</keyword>
<proteinExistence type="inferred from homology"/>
<gene>
    <name evidence="8" type="ORF">BASA50_001252</name>
</gene>
<dbReference type="PANTHER" id="PTHR31632">
    <property type="entry name" value="IRON TRANSPORTER FTH1"/>
    <property type="match status" value="1"/>
</dbReference>
<dbReference type="EMBL" id="JAFCIX010000565">
    <property type="protein sequence ID" value="KAH6587323.1"/>
    <property type="molecule type" value="Genomic_DNA"/>
</dbReference>
<evidence type="ECO:0000256" key="1">
    <source>
        <dbReference type="ARBA" id="ARBA00004141"/>
    </source>
</evidence>
<keyword evidence="5 7" id="KW-1133">Transmembrane helix</keyword>
<evidence type="ECO:0000256" key="5">
    <source>
        <dbReference type="ARBA" id="ARBA00022989"/>
    </source>
</evidence>
<keyword evidence="4 7" id="KW-0812">Transmembrane</keyword>
<keyword evidence="3" id="KW-0408">Iron</keyword>
<dbReference type="Pfam" id="PF03239">
    <property type="entry name" value="FTR1"/>
    <property type="match status" value="2"/>
</dbReference>
<feature type="transmembrane region" description="Helical" evidence="7">
    <location>
        <begin position="6"/>
        <end position="31"/>
    </location>
</feature>
<evidence type="ECO:0000256" key="7">
    <source>
        <dbReference type="SAM" id="Phobius"/>
    </source>
</evidence>
<keyword evidence="3" id="KW-0813">Transport</keyword>
<dbReference type="Proteomes" id="UP001648503">
    <property type="component" value="Unassembled WGS sequence"/>
</dbReference>
<comment type="subcellular location">
    <subcellularLocation>
        <location evidence="1">Membrane</location>
        <topology evidence="1">Multi-pass membrane protein</topology>
    </subcellularLocation>
</comment>
<name>A0ABQ8EW36_9FUNG</name>
<reference evidence="8 9" key="1">
    <citation type="submission" date="2021-02" db="EMBL/GenBank/DDBJ databases">
        <title>Variation within the Batrachochytrium salamandrivorans European outbreak.</title>
        <authorList>
            <person name="Kelly M."/>
            <person name="Pasmans F."/>
            <person name="Shea T.P."/>
            <person name="Munoz J.F."/>
            <person name="Carranza S."/>
            <person name="Cuomo C.A."/>
            <person name="Martel A."/>
        </authorList>
    </citation>
    <scope>NUCLEOTIDE SEQUENCE [LARGE SCALE GENOMIC DNA]</scope>
    <source>
        <strain evidence="8 9">AMFP18/2</strain>
    </source>
</reference>
<feature type="transmembrane region" description="Helical" evidence="7">
    <location>
        <begin position="395"/>
        <end position="417"/>
    </location>
</feature>
<feature type="transmembrane region" description="Helical" evidence="7">
    <location>
        <begin position="87"/>
        <end position="109"/>
    </location>
</feature>
<evidence type="ECO:0000256" key="4">
    <source>
        <dbReference type="ARBA" id="ARBA00022692"/>
    </source>
</evidence>
<feature type="transmembrane region" description="Helical" evidence="7">
    <location>
        <begin position="286"/>
        <end position="305"/>
    </location>
</feature>
<accession>A0ABQ8EW36</accession>
<feature type="transmembrane region" description="Helical" evidence="7">
    <location>
        <begin position="317"/>
        <end position="337"/>
    </location>
</feature>
<keyword evidence="3" id="KW-0406">Ion transport</keyword>
<dbReference type="InterPro" id="IPR004923">
    <property type="entry name" value="FTR1/Fip1/EfeU"/>
</dbReference>
<protein>
    <recommendedName>
        <fullName evidence="10">FTR1 family protein</fullName>
    </recommendedName>
</protein>
<sequence length="450" mass="48960">MPDLFSVPIFFILFRETVEAAIIVSVLLALINKISASSPSFKLLSWKLKRQVWVGTVSGLLLSLSIGAVFLFIWFKYAVDLWAMAESLWEGIFSIIASVMVAVTSLAMLKGSRMYEKYSVKLASKLGALPIAEDQVTDGNDIIPSTANSTEGDSALLYRNGRDPLNVSGRNSQGSTSTAFNQLPGSAAAQGSKFTIGDEEELPSNVGASGAVLATRDSYSAVTAHDEDDIVPARSSLGLSALDKQTESLKQPLKALFWLPFITMLREGLESVVFIGGVAMTESASSIPLAVLAGIAVGVVIGFLIHSGGSRLTLHWFFVVSACFLLLISDGLLVKAIGNFEDYTWSKTINLEADDVGTGAFDPRINVWHFDCCSPEDKTQGWGVFNSVLGWRNNASVFTITTYCLFWVLTSAILGFMRIKEDRQRAHQKELEQRRRFAGEEEEIAAAIAR</sequence>
<keyword evidence="6 7" id="KW-0472">Membrane</keyword>
<feature type="transmembrane region" description="Helical" evidence="7">
    <location>
        <begin position="52"/>
        <end position="75"/>
    </location>
</feature>
<comment type="caution">
    <text evidence="8">The sequence shown here is derived from an EMBL/GenBank/DDBJ whole genome shotgun (WGS) entry which is preliminary data.</text>
</comment>
<dbReference type="PANTHER" id="PTHR31632:SF2">
    <property type="entry name" value="PLASMA MEMBRANE IRON PERMEASE"/>
    <property type="match status" value="1"/>
</dbReference>
<organism evidence="8 9">
    <name type="scientific">Batrachochytrium salamandrivorans</name>
    <dbReference type="NCBI Taxonomy" id="1357716"/>
    <lineage>
        <taxon>Eukaryota</taxon>
        <taxon>Fungi</taxon>
        <taxon>Fungi incertae sedis</taxon>
        <taxon>Chytridiomycota</taxon>
        <taxon>Chytridiomycota incertae sedis</taxon>
        <taxon>Chytridiomycetes</taxon>
        <taxon>Rhizophydiales</taxon>
        <taxon>Rhizophydiales incertae sedis</taxon>
        <taxon>Batrachochytrium</taxon>
    </lineage>
</organism>
<keyword evidence="9" id="KW-1185">Reference proteome</keyword>
<evidence type="ECO:0000256" key="6">
    <source>
        <dbReference type="ARBA" id="ARBA00023136"/>
    </source>
</evidence>
<evidence type="ECO:0008006" key="10">
    <source>
        <dbReference type="Google" id="ProtNLM"/>
    </source>
</evidence>
<evidence type="ECO:0000313" key="9">
    <source>
        <dbReference type="Proteomes" id="UP001648503"/>
    </source>
</evidence>
<feature type="transmembrane region" description="Helical" evidence="7">
    <location>
        <begin position="255"/>
        <end position="280"/>
    </location>
</feature>
<evidence type="ECO:0000256" key="3">
    <source>
        <dbReference type="ARBA" id="ARBA00022496"/>
    </source>
</evidence>